<name>A0A974BQL0_XENLA</name>
<reference evidence="1" key="1">
    <citation type="submission" date="2016-05" db="EMBL/GenBank/DDBJ databases">
        <title>WGS assembly of Xenopus laevis.</title>
        <authorList>
            <person name="Session A."/>
            <person name="Uno Y."/>
            <person name="Kwon T."/>
            <person name="Chapman J."/>
            <person name="Toyoda A."/>
            <person name="Takahashi S."/>
            <person name="Fukui A."/>
            <person name="Hikosaka A."/>
            <person name="Putnam N."/>
            <person name="Stites J."/>
            <person name="Van Heeringen S."/>
            <person name="Quigley I."/>
            <person name="Heinz S."/>
            <person name="Hellsten U."/>
            <person name="Lyons J."/>
            <person name="Suzuki A."/>
            <person name="Kondo M."/>
            <person name="Ogino H."/>
            <person name="Ochi H."/>
            <person name="Bogdanovic O."/>
            <person name="Lister R."/>
            <person name="Georgiou G."/>
            <person name="Paranjpe S."/>
            <person name="Van Kruijsbergen I."/>
            <person name="Mozaffari S."/>
            <person name="Shu S."/>
            <person name="Schmutz J."/>
            <person name="Jenkins J."/>
            <person name="Grimwood J."/>
            <person name="Carlson J."/>
            <person name="Mitros T."/>
            <person name="Simakov O."/>
            <person name="Heald R."/>
            <person name="Miller K."/>
            <person name="Haudenschild C."/>
            <person name="Kuroki Y."/>
            <person name="Tanaka T."/>
            <person name="Michiue T."/>
            <person name="Watanabe M."/>
            <person name="Kinoshita T."/>
            <person name="Ohta Y."/>
            <person name="Mawaribuchi S."/>
            <person name="Suzuki Y."/>
            <person name="Haramoto Y."/>
            <person name="Yamamoto T."/>
            <person name="Takagi C."/>
            <person name="Kitzman J."/>
            <person name="Shendure J."/>
            <person name="Nakayama T."/>
            <person name="Izutsu Y."/>
            <person name="Robert J."/>
            <person name="Dichmann D."/>
            <person name="Flajnik M."/>
            <person name="Houston D."/>
            <person name="Marcotte E."/>
            <person name="Wallingford J."/>
            <person name="Ito Y."/>
            <person name="Asashima M."/>
            <person name="Ueno N."/>
            <person name="Matsuda Y."/>
            <person name="Jan Veenstra G."/>
            <person name="Fujiyama A."/>
            <person name="Harland R."/>
            <person name="Taira M."/>
            <person name="Rokhsar D.S."/>
        </authorList>
    </citation>
    <scope>NUCLEOTIDE SEQUENCE</scope>
    <source>
        <strain evidence="1">J</strain>
        <tissue evidence="1">Blood</tissue>
    </source>
</reference>
<evidence type="ECO:0000313" key="1">
    <source>
        <dbReference type="EMBL" id="OCT56470.1"/>
    </source>
</evidence>
<dbReference type="Proteomes" id="UP000694892">
    <property type="component" value="Unassembled WGS sequence"/>
</dbReference>
<accession>A0A974BQL0</accession>
<protein>
    <submittedName>
        <fullName evidence="1">Uncharacterized protein</fullName>
    </submittedName>
</protein>
<dbReference type="AlphaFoldDB" id="A0A974BQL0"/>
<proteinExistence type="predicted"/>
<sequence length="72" mass="8406">MPLSHPNIIFSKHDVTHTTPISRIYMDQRWQSYFRQLLPLNTYASLNLVYSLMLLDAQVLICEKAGHRVATF</sequence>
<organism evidence="1">
    <name type="scientific">Xenopus laevis</name>
    <name type="common">African clawed frog</name>
    <dbReference type="NCBI Taxonomy" id="8355"/>
    <lineage>
        <taxon>Eukaryota</taxon>
        <taxon>Metazoa</taxon>
        <taxon>Chordata</taxon>
        <taxon>Craniata</taxon>
        <taxon>Vertebrata</taxon>
        <taxon>Euteleostomi</taxon>
        <taxon>Amphibia</taxon>
        <taxon>Batrachia</taxon>
        <taxon>Anura</taxon>
        <taxon>Pipoidea</taxon>
        <taxon>Pipidae</taxon>
        <taxon>Xenopodinae</taxon>
        <taxon>Xenopus</taxon>
        <taxon>Xenopus</taxon>
    </lineage>
</organism>
<dbReference type="EMBL" id="KV467274">
    <property type="protein sequence ID" value="OCT56470.1"/>
    <property type="molecule type" value="Genomic_DNA"/>
</dbReference>
<gene>
    <name evidence="1" type="ORF">XELAEV_18000047mg</name>
</gene>